<comment type="caution">
    <text evidence="1">The sequence shown here is derived from an EMBL/GenBank/DDBJ whole genome shotgun (WGS) entry which is preliminary data.</text>
</comment>
<sequence>MIKYHPRNARIKRDYFEWQKEANRKSDSTIDNIRKAIDRYERYTVFDDFRIFNKHKAIGF</sequence>
<protein>
    <recommendedName>
        <fullName evidence="2">Core-binding (CB) domain-containing protein</fullName>
    </recommendedName>
</protein>
<organism evidence="1">
    <name type="scientific">marine sediment metagenome</name>
    <dbReference type="NCBI Taxonomy" id="412755"/>
    <lineage>
        <taxon>unclassified sequences</taxon>
        <taxon>metagenomes</taxon>
        <taxon>ecological metagenomes</taxon>
    </lineage>
</organism>
<evidence type="ECO:0000313" key="1">
    <source>
        <dbReference type="EMBL" id="GAI11632.1"/>
    </source>
</evidence>
<evidence type="ECO:0008006" key="2">
    <source>
        <dbReference type="Google" id="ProtNLM"/>
    </source>
</evidence>
<dbReference type="AlphaFoldDB" id="X1KX25"/>
<gene>
    <name evidence="1" type="ORF">S06H3_20120</name>
</gene>
<accession>X1KX25</accession>
<reference evidence="1" key="1">
    <citation type="journal article" date="2014" name="Front. Microbiol.">
        <title>High frequency of phylogenetically diverse reductive dehalogenase-homologous genes in deep subseafloor sedimentary metagenomes.</title>
        <authorList>
            <person name="Kawai M."/>
            <person name="Futagami T."/>
            <person name="Toyoda A."/>
            <person name="Takaki Y."/>
            <person name="Nishi S."/>
            <person name="Hori S."/>
            <person name="Arai W."/>
            <person name="Tsubouchi T."/>
            <person name="Morono Y."/>
            <person name="Uchiyama I."/>
            <person name="Ito T."/>
            <person name="Fujiyama A."/>
            <person name="Inagaki F."/>
            <person name="Takami H."/>
        </authorList>
    </citation>
    <scope>NUCLEOTIDE SEQUENCE</scope>
    <source>
        <strain evidence="1">Expedition CK06-06</strain>
    </source>
</reference>
<name>X1KX25_9ZZZZ</name>
<dbReference type="EMBL" id="BARV01010387">
    <property type="protein sequence ID" value="GAI11632.1"/>
    <property type="molecule type" value="Genomic_DNA"/>
</dbReference>
<proteinExistence type="predicted"/>